<evidence type="ECO:0008006" key="3">
    <source>
        <dbReference type="Google" id="ProtNLM"/>
    </source>
</evidence>
<proteinExistence type="predicted"/>
<dbReference type="InterPro" id="IPR035093">
    <property type="entry name" value="RelE/ParE_toxin_dom_sf"/>
</dbReference>
<dbReference type="OrthoDB" id="7450717at2"/>
<organism evidence="1 2">
    <name type="scientific">Erythrobacter aureus</name>
    <dbReference type="NCBI Taxonomy" id="2182384"/>
    <lineage>
        <taxon>Bacteria</taxon>
        <taxon>Pseudomonadati</taxon>
        <taxon>Pseudomonadota</taxon>
        <taxon>Alphaproteobacteria</taxon>
        <taxon>Sphingomonadales</taxon>
        <taxon>Erythrobacteraceae</taxon>
        <taxon>Erythrobacter/Porphyrobacter group</taxon>
        <taxon>Erythrobacter</taxon>
    </lineage>
</organism>
<accession>A0A345YG28</accession>
<reference evidence="2" key="1">
    <citation type="submission" date="2018-07" db="EMBL/GenBank/DDBJ databases">
        <title>Genome sequence of Erythrobacter strain YH-07, an antagonistic bacterium isolated from Yellow Sea.</title>
        <authorList>
            <person name="Tang T."/>
            <person name="Liu Q."/>
            <person name="Sun X."/>
        </authorList>
    </citation>
    <scope>NUCLEOTIDE SEQUENCE [LARGE SCALE GENOMIC DNA]</scope>
    <source>
        <strain evidence="2">YH-07</strain>
    </source>
</reference>
<dbReference type="Gene3D" id="3.30.2310.20">
    <property type="entry name" value="RelE-like"/>
    <property type="match status" value="1"/>
</dbReference>
<dbReference type="EMBL" id="CP031357">
    <property type="protein sequence ID" value="AXK42880.1"/>
    <property type="molecule type" value="Genomic_DNA"/>
</dbReference>
<dbReference type="RefSeq" id="WP_115417058.1">
    <property type="nucleotide sequence ID" value="NZ_CP031357.1"/>
</dbReference>
<keyword evidence="2" id="KW-1185">Reference proteome</keyword>
<dbReference type="AlphaFoldDB" id="A0A345YG28"/>
<name>A0A345YG28_9SPHN</name>
<sequence>MKPIRFRREAEHDLREIIAYFDGVAPEALVRIADDIWRALELIRQFPAIGVRIEGRSFRRVVSRRYKFKIAYLNERDCVTVLGIFRHQDRES</sequence>
<protein>
    <recommendedName>
        <fullName evidence="3">Type II toxin-antitoxin system RelE/ParE family toxin</fullName>
    </recommendedName>
</protein>
<evidence type="ECO:0000313" key="1">
    <source>
        <dbReference type="EMBL" id="AXK42880.1"/>
    </source>
</evidence>
<dbReference type="Proteomes" id="UP000254508">
    <property type="component" value="Chromosome"/>
</dbReference>
<dbReference type="KEGG" id="err:DVR09_11560"/>
<gene>
    <name evidence="1" type="ORF">DVR09_11560</name>
</gene>
<evidence type="ECO:0000313" key="2">
    <source>
        <dbReference type="Proteomes" id="UP000254508"/>
    </source>
</evidence>